<sequence>MKKILMFLTTISMTTSTSFSVLSCKTTTEYKEIIRPEPVYLIKQYGFKGFDSKKIDVKKYVYTYDLIDELNKYLQLAGYNLNNLSWDITRNKMILEKGLEDNLLRNGNYFFVIKNKLNENDKIEVKQKISNSKYLKDVILKTNLKDIEDNRVKTVLMKMIFNNLNLISRIDDIAKEMLNSENITITDKNAILNFKDFDKKNRDKFYGQITLDFNVTGPNPNWPSEKIDINNLAKEGGTNVKNDLGILKTVNPFQIFSQYVTLNFSNKLQYLTILVNDIDIEGIKINKIDKNYYKAVFETLKDTGSKYKNYLTGKLELTFNYFGNEIISR</sequence>
<proteinExistence type="predicted"/>
<evidence type="ECO:0008006" key="3">
    <source>
        <dbReference type="Google" id="ProtNLM"/>
    </source>
</evidence>
<reference evidence="1 2" key="1">
    <citation type="submission" date="2017-12" db="EMBL/GenBank/DDBJ databases">
        <title>Complete genome sequence of Spiroplasma floricola 23-6 (ATCC 29989).</title>
        <authorList>
            <person name="Tsai Y.-M."/>
            <person name="Wu P.-S."/>
            <person name="Lo W.-S."/>
            <person name="Kuo C.-H."/>
        </authorList>
    </citation>
    <scope>NUCLEOTIDE SEQUENCE [LARGE SCALE GENOMIC DNA]</scope>
    <source>
        <strain evidence="1 2">23-6</strain>
    </source>
</reference>
<organism evidence="1 2">
    <name type="scientific">Spiroplasma floricola 23-6</name>
    <dbReference type="NCBI Taxonomy" id="1336749"/>
    <lineage>
        <taxon>Bacteria</taxon>
        <taxon>Bacillati</taxon>
        <taxon>Mycoplasmatota</taxon>
        <taxon>Mollicutes</taxon>
        <taxon>Entomoplasmatales</taxon>
        <taxon>Spiroplasmataceae</taxon>
        <taxon>Spiroplasma</taxon>
    </lineage>
</organism>
<evidence type="ECO:0000313" key="1">
    <source>
        <dbReference type="EMBL" id="AUB31606.1"/>
    </source>
</evidence>
<name>A0A2K8SDR7_9MOLU</name>
<dbReference type="Proteomes" id="UP000231823">
    <property type="component" value="Chromosome"/>
</dbReference>
<evidence type="ECO:0000313" key="2">
    <source>
        <dbReference type="Proteomes" id="UP000231823"/>
    </source>
</evidence>
<dbReference type="EMBL" id="CP025057">
    <property type="protein sequence ID" value="AUB31606.1"/>
    <property type="molecule type" value="Genomic_DNA"/>
</dbReference>
<keyword evidence="2" id="KW-1185">Reference proteome</keyword>
<gene>
    <name evidence="1" type="ORF">SFLOR_v1c05540</name>
</gene>
<accession>A0A2K8SDR7</accession>
<dbReference type="RefSeq" id="WP_100916591.1">
    <property type="nucleotide sequence ID" value="NZ_CP025057.1"/>
</dbReference>
<dbReference type="PROSITE" id="PS51257">
    <property type="entry name" value="PROKAR_LIPOPROTEIN"/>
    <property type="match status" value="1"/>
</dbReference>
<protein>
    <recommendedName>
        <fullName evidence="3">Lipoprotein</fullName>
    </recommendedName>
</protein>
<dbReference type="OrthoDB" id="389367at2"/>
<dbReference type="AlphaFoldDB" id="A0A2K8SDR7"/>
<dbReference type="KEGG" id="sfz:SFLOR_v1c05540"/>